<keyword evidence="2" id="KW-1185">Reference proteome</keyword>
<dbReference type="AlphaFoldDB" id="A0A5J5F3Q4"/>
<dbReference type="Proteomes" id="UP000326924">
    <property type="component" value="Unassembled WGS sequence"/>
</dbReference>
<gene>
    <name evidence="1" type="ORF">FN846DRAFT_917698</name>
</gene>
<proteinExistence type="predicted"/>
<reference evidence="1 2" key="1">
    <citation type="submission" date="2019-09" db="EMBL/GenBank/DDBJ databases">
        <title>Draft genome of the ectomycorrhizal ascomycete Sphaerosporella brunnea.</title>
        <authorList>
            <consortium name="DOE Joint Genome Institute"/>
            <person name="Benucci G.M."/>
            <person name="Marozzi G."/>
            <person name="Antonielli L."/>
            <person name="Sanchez S."/>
            <person name="Marco P."/>
            <person name="Wang X."/>
            <person name="Falini L.B."/>
            <person name="Barry K."/>
            <person name="Haridas S."/>
            <person name="Lipzen A."/>
            <person name="Labutti K."/>
            <person name="Grigoriev I.V."/>
            <person name="Murat C."/>
            <person name="Martin F."/>
            <person name="Albertini E."/>
            <person name="Donnini D."/>
            <person name="Bonito G."/>
        </authorList>
    </citation>
    <scope>NUCLEOTIDE SEQUENCE [LARGE SCALE GENOMIC DNA]</scope>
    <source>
        <strain evidence="1 2">Sb_GMNB300</strain>
    </source>
</reference>
<protein>
    <submittedName>
        <fullName evidence="1">Uncharacterized protein</fullName>
    </submittedName>
</protein>
<feature type="non-terminal residue" evidence="1">
    <location>
        <position position="152"/>
    </location>
</feature>
<dbReference type="InParanoid" id="A0A5J5F3Q4"/>
<evidence type="ECO:0000313" key="2">
    <source>
        <dbReference type="Proteomes" id="UP000326924"/>
    </source>
</evidence>
<evidence type="ECO:0000313" key="1">
    <source>
        <dbReference type="EMBL" id="KAA8910305.1"/>
    </source>
</evidence>
<dbReference type="EMBL" id="VXIS01000047">
    <property type="protein sequence ID" value="KAA8910305.1"/>
    <property type="molecule type" value="Genomic_DNA"/>
</dbReference>
<accession>A0A5J5F3Q4</accession>
<comment type="caution">
    <text evidence="1">The sequence shown here is derived from an EMBL/GenBank/DDBJ whole genome shotgun (WGS) entry which is preliminary data.</text>
</comment>
<sequence>MNPLTVVKIATTSHAATEKMLSYDNDYQRLVSERDTLKLEVQPALRGVLETSGLSAADAQRVAAIFHDATEWQPHQPAIRRACEANTDLVGITVKFMLRLIRKLNQILNDKYPLGRAPCSHQGRASAEKTALCRRAGCARRTRNALPPASNT</sequence>
<name>A0A5J5F3Q4_9PEZI</name>
<organism evidence="1 2">
    <name type="scientific">Sphaerosporella brunnea</name>
    <dbReference type="NCBI Taxonomy" id="1250544"/>
    <lineage>
        <taxon>Eukaryota</taxon>
        <taxon>Fungi</taxon>
        <taxon>Dikarya</taxon>
        <taxon>Ascomycota</taxon>
        <taxon>Pezizomycotina</taxon>
        <taxon>Pezizomycetes</taxon>
        <taxon>Pezizales</taxon>
        <taxon>Pyronemataceae</taxon>
        <taxon>Sphaerosporella</taxon>
    </lineage>
</organism>